<dbReference type="EMBL" id="VBAM01000353">
    <property type="protein sequence ID" value="TMJ09334.1"/>
    <property type="molecule type" value="Genomic_DNA"/>
</dbReference>
<keyword evidence="8" id="KW-0285">Flavoprotein</keyword>
<reference evidence="16 17" key="1">
    <citation type="journal article" date="2019" name="Nat. Microbiol.">
        <title>Mediterranean grassland soil C-N compound turnover is dependent on rainfall and depth, and is mediated by genomically divergent microorganisms.</title>
        <authorList>
            <person name="Diamond S."/>
            <person name="Andeer P.F."/>
            <person name="Li Z."/>
            <person name="Crits-Christoph A."/>
            <person name="Burstein D."/>
            <person name="Anantharaman K."/>
            <person name="Lane K.R."/>
            <person name="Thomas B.C."/>
            <person name="Pan C."/>
            <person name="Northen T.R."/>
            <person name="Banfield J.F."/>
        </authorList>
    </citation>
    <scope>NUCLEOTIDE SEQUENCE [LARGE SCALE GENOMIC DNA]</scope>
    <source>
        <strain evidence="16">NP_5</strain>
    </source>
</reference>
<dbReference type="InterPro" id="IPR012135">
    <property type="entry name" value="Dihydroorotate_DH_1_2"/>
</dbReference>
<evidence type="ECO:0000256" key="9">
    <source>
        <dbReference type="ARBA" id="ARBA00022643"/>
    </source>
</evidence>
<dbReference type="Pfam" id="PF01180">
    <property type="entry name" value="DHO_dh"/>
    <property type="match status" value="1"/>
</dbReference>
<dbReference type="PANTHER" id="PTHR48109">
    <property type="entry name" value="DIHYDROOROTATE DEHYDROGENASE (QUINONE), MITOCHONDRIAL-RELATED"/>
    <property type="match status" value="1"/>
</dbReference>
<evidence type="ECO:0000256" key="6">
    <source>
        <dbReference type="ARBA" id="ARBA00012791"/>
    </source>
</evidence>
<evidence type="ECO:0000256" key="13">
    <source>
        <dbReference type="ARBA" id="ARBA00048639"/>
    </source>
</evidence>
<dbReference type="CDD" id="cd04738">
    <property type="entry name" value="DHOD_2_like"/>
    <property type="match status" value="1"/>
</dbReference>
<dbReference type="InterPro" id="IPR005719">
    <property type="entry name" value="Dihydroorotate_DH_2"/>
</dbReference>
<comment type="caution">
    <text evidence="16">The sequence shown here is derived from an EMBL/GenBank/DDBJ whole genome shotgun (WGS) entry which is preliminary data.</text>
</comment>
<comment type="catalytic activity">
    <reaction evidence="13">
        <text>(S)-dihydroorotate + a quinone = orotate + a quinol</text>
        <dbReference type="Rhea" id="RHEA:30187"/>
        <dbReference type="ChEBI" id="CHEBI:24646"/>
        <dbReference type="ChEBI" id="CHEBI:30839"/>
        <dbReference type="ChEBI" id="CHEBI:30864"/>
        <dbReference type="ChEBI" id="CHEBI:132124"/>
        <dbReference type="EC" id="1.3.5.2"/>
    </reaction>
</comment>
<dbReference type="Proteomes" id="UP000320393">
    <property type="component" value="Unassembled WGS sequence"/>
</dbReference>
<keyword evidence="11 16" id="KW-0560">Oxidoreductase</keyword>
<comment type="subcellular location">
    <subcellularLocation>
        <location evidence="3">Membrane</location>
    </subcellularLocation>
</comment>
<evidence type="ECO:0000256" key="3">
    <source>
        <dbReference type="ARBA" id="ARBA00004370"/>
    </source>
</evidence>
<comment type="cofactor">
    <cofactor evidence="1">
        <name>FMN</name>
        <dbReference type="ChEBI" id="CHEBI:58210"/>
    </cofactor>
</comment>
<dbReference type="NCBIfam" id="TIGR01036">
    <property type="entry name" value="pyrD_sub2"/>
    <property type="match status" value="1"/>
</dbReference>
<evidence type="ECO:0000313" key="17">
    <source>
        <dbReference type="Proteomes" id="UP000320393"/>
    </source>
</evidence>
<evidence type="ECO:0000259" key="15">
    <source>
        <dbReference type="Pfam" id="PF01180"/>
    </source>
</evidence>
<dbReference type="InterPro" id="IPR005720">
    <property type="entry name" value="Dihydroorotate_DH_cat"/>
</dbReference>
<evidence type="ECO:0000256" key="5">
    <source>
        <dbReference type="ARBA" id="ARBA00005359"/>
    </source>
</evidence>
<dbReference type="AlphaFoldDB" id="A0A537LMU4"/>
<gene>
    <name evidence="16" type="ORF">E6H02_09155</name>
</gene>
<dbReference type="PIRSF" id="PIRSF000164">
    <property type="entry name" value="DHO_oxidase"/>
    <property type="match status" value="1"/>
</dbReference>
<dbReference type="SUPFAM" id="SSF51395">
    <property type="entry name" value="FMN-linked oxidoreductases"/>
    <property type="match status" value="1"/>
</dbReference>
<dbReference type="GO" id="GO:0044205">
    <property type="term" value="P:'de novo' UMP biosynthetic process"/>
    <property type="evidence" value="ECO:0007669"/>
    <property type="project" value="UniProtKB-UniPathway"/>
</dbReference>
<comment type="similarity">
    <text evidence="5">Belongs to the dihydroorotate dehydrogenase family. Type 2 subfamily.</text>
</comment>
<dbReference type="GO" id="GO:0005737">
    <property type="term" value="C:cytoplasm"/>
    <property type="evidence" value="ECO:0007669"/>
    <property type="project" value="InterPro"/>
</dbReference>
<evidence type="ECO:0000256" key="12">
    <source>
        <dbReference type="ARBA" id="ARBA00023136"/>
    </source>
</evidence>
<dbReference type="UniPathway" id="UPA00070">
    <property type="reaction ID" value="UER00946"/>
</dbReference>
<dbReference type="PROSITE" id="PS00911">
    <property type="entry name" value="DHODEHASE_1"/>
    <property type="match status" value="1"/>
</dbReference>
<dbReference type="PANTHER" id="PTHR48109:SF4">
    <property type="entry name" value="DIHYDROOROTATE DEHYDROGENASE (QUINONE), MITOCHONDRIAL"/>
    <property type="match status" value="1"/>
</dbReference>
<dbReference type="InterPro" id="IPR050074">
    <property type="entry name" value="DHO_dehydrogenase"/>
</dbReference>
<accession>A0A537LMU4</accession>
<evidence type="ECO:0000256" key="11">
    <source>
        <dbReference type="ARBA" id="ARBA00023002"/>
    </source>
</evidence>
<dbReference type="Gene3D" id="3.20.20.70">
    <property type="entry name" value="Aldolase class I"/>
    <property type="match status" value="1"/>
</dbReference>
<dbReference type="PROSITE" id="PS00912">
    <property type="entry name" value="DHODEHASE_2"/>
    <property type="match status" value="1"/>
</dbReference>
<evidence type="ECO:0000256" key="10">
    <source>
        <dbReference type="ARBA" id="ARBA00022975"/>
    </source>
</evidence>
<protein>
    <recommendedName>
        <fullName evidence="7 14">Dihydroorotate dehydrogenase (quinone)</fullName>
        <ecNumber evidence="6 14">1.3.5.2</ecNumber>
    </recommendedName>
</protein>
<proteinExistence type="inferred from homology"/>
<name>A0A537LMU4_9BACT</name>
<dbReference type="GO" id="GO:0106430">
    <property type="term" value="F:dihydroorotate dehydrogenase (quinone) activity"/>
    <property type="evidence" value="ECO:0007669"/>
    <property type="project" value="UniProtKB-EC"/>
</dbReference>
<keyword evidence="9" id="KW-0288">FMN</keyword>
<keyword evidence="12" id="KW-0472">Membrane</keyword>
<evidence type="ECO:0000256" key="7">
    <source>
        <dbReference type="ARBA" id="ARBA00018366"/>
    </source>
</evidence>
<evidence type="ECO:0000256" key="8">
    <source>
        <dbReference type="ARBA" id="ARBA00022630"/>
    </source>
</evidence>
<dbReference type="InterPro" id="IPR001295">
    <property type="entry name" value="Dihydroorotate_DH_CS"/>
</dbReference>
<evidence type="ECO:0000256" key="4">
    <source>
        <dbReference type="ARBA" id="ARBA00005161"/>
    </source>
</evidence>
<feature type="domain" description="Dihydroorotate dehydrogenase catalytic" evidence="15">
    <location>
        <begin position="20"/>
        <end position="311"/>
    </location>
</feature>
<feature type="non-terminal residue" evidence="16">
    <location>
        <position position="1"/>
    </location>
</feature>
<evidence type="ECO:0000256" key="2">
    <source>
        <dbReference type="ARBA" id="ARBA00003125"/>
    </source>
</evidence>
<keyword evidence="10" id="KW-0665">Pyrimidine biosynthesis</keyword>
<dbReference type="GO" id="GO:0016020">
    <property type="term" value="C:membrane"/>
    <property type="evidence" value="ECO:0007669"/>
    <property type="project" value="UniProtKB-SubCell"/>
</dbReference>
<comment type="function">
    <text evidence="2">Catalyzes the conversion of dihydroorotate to orotate with quinone as electron acceptor.</text>
</comment>
<dbReference type="GO" id="GO:0006207">
    <property type="term" value="P:'de novo' pyrimidine nucleobase biosynthetic process"/>
    <property type="evidence" value="ECO:0007669"/>
    <property type="project" value="UniProtKB-UniRule"/>
</dbReference>
<dbReference type="InterPro" id="IPR013785">
    <property type="entry name" value="Aldolase_TIM"/>
</dbReference>
<dbReference type="EC" id="1.3.5.2" evidence="6 14"/>
<dbReference type="NCBIfam" id="NF003645">
    <property type="entry name" value="PRK05286.1-2"/>
    <property type="match status" value="1"/>
</dbReference>
<evidence type="ECO:0000313" key="16">
    <source>
        <dbReference type="EMBL" id="TMJ09334.1"/>
    </source>
</evidence>
<dbReference type="NCBIfam" id="NF003652">
    <property type="entry name" value="PRK05286.2-5"/>
    <property type="match status" value="1"/>
</dbReference>
<sequence>LEAAGPVWSHLSRPPHDPRLATVVCGVRFPSPVGLAGGFDKAARALWAWPALGFGFVEVGTVTANPQPGNPRPRLFRLTEDQALINRLGFNSPGADAVAGRLAALRRRAYPIPLGVNIGRSAAASNDEAPDDYAYAFDRLHAAADFVVANLSSPNTPGLRALQRRRAIVPLLDRLAERNRALGEKPLFVKVAPDLTDEELEEIVEAVDGRAHGLVATNTTLRRNGLRSPARGEAGGVSGRPLRDLTTRVIRTLRKLTGGRVPIIGVGGVFTPEDAYEKIKAGAALIELYTGLVYGGPGTPRRILDGLRALLDRDGLGTIAQAVGVDAG</sequence>
<evidence type="ECO:0000256" key="1">
    <source>
        <dbReference type="ARBA" id="ARBA00001917"/>
    </source>
</evidence>
<evidence type="ECO:0000256" key="14">
    <source>
        <dbReference type="NCBIfam" id="TIGR01036"/>
    </source>
</evidence>
<comment type="pathway">
    <text evidence="4">Pyrimidine metabolism; UMP biosynthesis via de novo pathway; orotate from (S)-dihydroorotate (quinone route): step 1/1.</text>
</comment>
<organism evidence="16 17">
    <name type="scientific">Candidatus Segetimicrobium genomatis</name>
    <dbReference type="NCBI Taxonomy" id="2569760"/>
    <lineage>
        <taxon>Bacteria</taxon>
        <taxon>Bacillati</taxon>
        <taxon>Candidatus Sysuimicrobiota</taxon>
        <taxon>Candidatus Sysuimicrobiia</taxon>
        <taxon>Candidatus Sysuimicrobiales</taxon>
        <taxon>Candidatus Segetimicrobiaceae</taxon>
        <taxon>Candidatus Segetimicrobium</taxon>
    </lineage>
</organism>